<evidence type="ECO:0000256" key="7">
    <source>
        <dbReference type="ARBA" id="ARBA00067668"/>
    </source>
</evidence>
<dbReference type="GO" id="GO:0006631">
    <property type="term" value="P:fatty acid metabolic process"/>
    <property type="evidence" value="ECO:0007669"/>
    <property type="project" value="UniProtKB-KW"/>
</dbReference>
<evidence type="ECO:0000256" key="5">
    <source>
        <dbReference type="ARBA" id="ARBA00051915"/>
    </source>
</evidence>
<sequence length="541" mass="58487">MLRGMMMNEPLLVTSILRHAALYHADTEIVSRTTEGPIHRYSYADAWIRAQKLANALAALGMKPGDRIGTLAWNGYRHLECYYGIGGSGMVCHTINPRLFPEQIAYIVNHAEDRLLFTDLTFVPLLEGIAHELTGLKGIVVMTDRANMPQSSLPGLLCYEDLLADQPGSFDWPELDENTACGMCYTSGTTGNPKGVLYSHRSAYLHAMAACLPDVFGLSAADVVLPVVPMFHVNAWGVPYAAPMAGAKLVFPGGKLDGASLYELFEAEKVTNTAGVPTVWLALLNWLDANKKKLTTMRRIAIGGSACPPVMIQRFREMGVEVLHAWGMTETSPLGLANMPKGKHAGLSADDALALASKQGRPICGVQFRVVDGSGNDVARDGTSFGRLLVRGSTVCSGYFGLTESPAHQMVPGWFETGDVVTMDADGYVQIVDRTKDVIKSGGEWISSIDLENIAVGHPGVQEAAAVAVADEKWGERPVLVVVRKPDSTVTREELLAVFEGKVAKWCIPDDVRFVDSLPHTATGKLLKSEIRHMVTGPEGV</sequence>
<keyword evidence="11" id="KW-1185">Reference proteome</keyword>
<dbReference type="Pfam" id="PF00501">
    <property type="entry name" value="AMP-binding"/>
    <property type="match status" value="1"/>
</dbReference>
<evidence type="ECO:0000256" key="6">
    <source>
        <dbReference type="ARBA" id="ARBA00066616"/>
    </source>
</evidence>
<dbReference type="InterPro" id="IPR000873">
    <property type="entry name" value="AMP-dep_synth/lig_dom"/>
</dbReference>
<evidence type="ECO:0000259" key="9">
    <source>
        <dbReference type="Pfam" id="PF13193"/>
    </source>
</evidence>
<dbReference type="OrthoDB" id="9803968at2"/>
<evidence type="ECO:0000259" key="8">
    <source>
        <dbReference type="Pfam" id="PF00501"/>
    </source>
</evidence>
<dbReference type="PANTHER" id="PTHR43859">
    <property type="entry name" value="ACYL-ACTIVATING ENZYME"/>
    <property type="match status" value="1"/>
</dbReference>
<feature type="domain" description="AMP-dependent synthetase/ligase" evidence="8">
    <location>
        <begin position="20"/>
        <end position="400"/>
    </location>
</feature>
<comment type="catalytic activity">
    <reaction evidence="5">
        <text>3-(methylsulfanyl)propanoate + ATP + CoA = 3-(methylsulfanyl)propanoyl-CoA + AMP + diphosphate</text>
        <dbReference type="Rhea" id="RHEA:43052"/>
        <dbReference type="ChEBI" id="CHEBI:30616"/>
        <dbReference type="ChEBI" id="CHEBI:33019"/>
        <dbReference type="ChEBI" id="CHEBI:49016"/>
        <dbReference type="ChEBI" id="CHEBI:57287"/>
        <dbReference type="ChEBI" id="CHEBI:82815"/>
        <dbReference type="ChEBI" id="CHEBI:456215"/>
        <dbReference type="EC" id="6.2.1.44"/>
    </reaction>
    <physiologicalReaction direction="left-to-right" evidence="5">
        <dbReference type="Rhea" id="RHEA:43053"/>
    </physiologicalReaction>
</comment>
<evidence type="ECO:0000313" key="10">
    <source>
        <dbReference type="EMBL" id="ANC93238.2"/>
    </source>
</evidence>
<dbReference type="Proteomes" id="UP000077405">
    <property type="component" value="Chromosome"/>
</dbReference>
<dbReference type="Gene3D" id="3.40.50.12780">
    <property type="entry name" value="N-terminal domain of ligase-like"/>
    <property type="match status" value="1"/>
</dbReference>
<dbReference type="STRING" id="1226968.A6A40_13410"/>
<dbReference type="NCBIfam" id="NF005426">
    <property type="entry name" value="PRK07008.1"/>
    <property type="match status" value="1"/>
</dbReference>
<dbReference type="InterPro" id="IPR020845">
    <property type="entry name" value="AMP-binding_CS"/>
</dbReference>
<dbReference type="InterPro" id="IPR045851">
    <property type="entry name" value="AMP-bd_C_sf"/>
</dbReference>
<gene>
    <name evidence="10" type="ORF">A6A40_13410</name>
</gene>
<keyword evidence="3" id="KW-0276">Fatty acid metabolism</keyword>
<dbReference type="GO" id="GO:0016874">
    <property type="term" value="F:ligase activity"/>
    <property type="evidence" value="ECO:0007669"/>
    <property type="project" value="UniProtKB-KW"/>
</dbReference>
<organism evidence="10 11">
    <name type="scientific">Azospirillum humicireducens</name>
    <dbReference type="NCBI Taxonomy" id="1226968"/>
    <lineage>
        <taxon>Bacteria</taxon>
        <taxon>Pseudomonadati</taxon>
        <taxon>Pseudomonadota</taxon>
        <taxon>Alphaproteobacteria</taxon>
        <taxon>Rhodospirillales</taxon>
        <taxon>Azospirillaceae</taxon>
        <taxon>Azospirillum</taxon>
    </lineage>
</organism>
<dbReference type="EC" id="6.2.1.44" evidence="6"/>
<dbReference type="InterPro" id="IPR025110">
    <property type="entry name" value="AMP-bd_C"/>
</dbReference>
<comment type="similarity">
    <text evidence="1">Belongs to the ATP-dependent AMP-binding enzyme family.</text>
</comment>
<dbReference type="KEGG" id="ahu:A6A40_13410"/>
<dbReference type="AlphaFoldDB" id="A0A160JJ54"/>
<accession>A0A160JJ54</accession>
<dbReference type="CDD" id="cd12119">
    <property type="entry name" value="ttLC_FACS_AlkK_like"/>
    <property type="match status" value="1"/>
</dbReference>
<evidence type="ECO:0000256" key="1">
    <source>
        <dbReference type="ARBA" id="ARBA00006432"/>
    </source>
</evidence>
<dbReference type="EMBL" id="CP015285">
    <property type="protein sequence ID" value="ANC93238.2"/>
    <property type="molecule type" value="Genomic_DNA"/>
</dbReference>
<dbReference type="SUPFAM" id="SSF56801">
    <property type="entry name" value="Acetyl-CoA synthetase-like"/>
    <property type="match status" value="1"/>
</dbReference>
<dbReference type="InterPro" id="IPR042099">
    <property type="entry name" value="ANL_N_sf"/>
</dbReference>
<reference evidence="10 11" key="1">
    <citation type="journal article" date="2013" name="Int. J. Syst. Evol. Microbiol.">
        <title>Azospirillum humicireducens sp. nov., a nitrogen-fixing bacterium isolated from a microbial fuel cell.</title>
        <authorList>
            <person name="Zhou S."/>
            <person name="Han L."/>
            <person name="Wang Y."/>
            <person name="Yang G."/>
            <person name="Zhuang L."/>
            <person name="Hu P."/>
        </authorList>
    </citation>
    <scope>NUCLEOTIDE SEQUENCE [LARGE SCALE GENOMIC DNA]</scope>
    <source>
        <strain evidence="10 11">SgZ-5</strain>
    </source>
</reference>
<keyword evidence="4" id="KW-0443">Lipid metabolism</keyword>
<dbReference type="NCBIfam" id="NF004837">
    <property type="entry name" value="PRK06187.1"/>
    <property type="match status" value="1"/>
</dbReference>
<feature type="domain" description="AMP-binding enzyme C-terminal" evidence="9">
    <location>
        <begin position="451"/>
        <end position="525"/>
    </location>
</feature>
<name>A0A160JJ54_9PROT</name>
<evidence type="ECO:0000256" key="3">
    <source>
        <dbReference type="ARBA" id="ARBA00022832"/>
    </source>
</evidence>
<evidence type="ECO:0000313" key="11">
    <source>
        <dbReference type="Proteomes" id="UP000077405"/>
    </source>
</evidence>
<dbReference type="Gene3D" id="3.30.300.30">
    <property type="match status" value="1"/>
</dbReference>
<evidence type="ECO:0000256" key="2">
    <source>
        <dbReference type="ARBA" id="ARBA00022598"/>
    </source>
</evidence>
<dbReference type="PROSITE" id="PS00455">
    <property type="entry name" value="AMP_BINDING"/>
    <property type="match status" value="1"/>
</dbReference>
<dbReference type="RefSeq" id="WP_082860824.1">
    <property type="nucleotide sequence ID" value="NZ_CP015285.1"/>
</dbReference>
<protein>
    <recommendedName>
        <fullName evidence="7">3-methylmercaptopropionyl-CoA ligase</fullName>
        <ecNumber evidence="6">6.2.1.44</ecNumber>
    </recommendedName>
</protein>
<dbReference type="FunFam" id="3.30.300.30:FF:000008">
    <property type="entry name" value="2,3-dihydroxybenzoate-AMP ligase"/>
    <property type="match status" value="1"/>
</dbReference>
<keyword evidence="2 10" id="KW-0436">Ligase</keyword>
<proteinExistence type="inferred from homology"/>
<dbReference type="Pfam" id="PF13193">
    <property type="entry name" value="AMP-binding_C"/>
    <property type="match status" value="1"/>
</dbReference>
<evidence type="ECO:0000256" key="4">
    <source>
        <dbReference type="ARBA" id="ARBA00023098"/>
    </source>
</evidence>
<dbReference type="PANTHER" id="PTHR43859:SF4">
    <property type="entry name" value="BUTANOATE--COA LIGASE AAE1-RELATED"/>
    <property type="match status" value="1"/>
</dbReference>